<evidence type="ECO:0000313" key="1">
    <source>
        <dbReference type="EMBL" id="QIG68433.1"/>
    </source>
</evidence>
<keyword evidence="2" id="KW-1185">Reference proteome</keyword>
<dbReference type="Proteomes" id="UP000612664">
    <property type="component" value="Segment"/>
</dbReference>
<reference evidence="1 2" key="1">
    <citation type="submission" date="2020-01" db="EMBL/GenBank/DDBJ databases">
        <title>Patterns of diversity and host range of bacteriophage communities associated with bean-nodulatin bacteria.</title>
        <authorList>
            <person name="Vann Cauwenberghe J."/>
            <person name="Santamaria R.I."/>
            <person name="Bustos P."/>
            <person name="Juarez S."/>
            <person name="Gonzalez V."/>
        </authorList>
    </citation>
    <scope>NUCLEOTIDE SEQUENCE [LARGE SCALE GENOMIC DNA]</scope>
    <source>
        <strain evidence="2">RHph</strain>
    </source>
</reference>
<organism evidence="1 2">
    <name type="scientific">Rhizobium phage RHph_TM33</name>
    <dbReference type="NCBI Taxonomy" id="2509765"/>
    <lineage>
        <taxon>Viruses</taxon>
        <taxon>Duplodnaviria</taxon>
        <taxon>Heunggongvirae</taxon>
        <taxon>Uroviricota</taxon>
        <taxon>Caudoviricetes</taxon>
        <taxon>Autographivirales</taxon>
        <taxon>Dunnvirinae</taxon>
        <taxon>Cuernavacavirus</taxon>
        <taxon>Cuernavacavirus RHphTM33</taxon>
    </lineage>
</organism>
<dbReference type="EMBL" id="MN988492">
    <property type="protein sequence ID" value="QIG68433.1"/>
    <property type="molecule type" value="Genomic_DNA"/>
</dbReference>
<dbReference type="SUPFAM" id="SSF160481">
    <property type="entry name" value="BRK domain-like"/>
    <property type="match status" value="1"/>
</dbReference>
<proteinExistence type="predicted"/>
<dbReference type="InterPro" id="IPR037259">
    <property type="entry name" value="BRK_sf"/>
</dbReference>
<evidence type="ECO:0000313" key="2">
    <source>
        <dbReference type="Proteomes" id="UP000612664"/>
    </source>
</evidence>
<gene>
    <name evidence="1" type="ORF">EVB62_031</name>
</gene>
<name>A0A7S5USP8_9CAUD</name>
<sequence>MSYEHLSDDDKIVTAIEFVARGGPMPKQLEAWLKDNSLYELIMNPIPNFEEDHERKQDREGHSG</sequence>
<protein>
    <submittedName>
        <fullName evidence="1">Uncharacterized protein</fullName>
    </submittedName>
</protein>
<accession>A0A7S5USP8</accession>